<evidence type="ECO:0000313" key="6">
    <source>
        <dbReference type="EMBL" id="SFO18230.1"/>
    </source>
</evidence>
<evidence type="ECO:0000256" key="2">
    <source>
        <dbReference type="ARBA" id="ARBA00001974"/>
    </source>
</evidence>
<dbReference type="SUPFAM" id="SSF57802">
    <property type="entry name" value="Rubredoxin-like"/>
    <property type="match status" value="1"/>
</dbReference>
<evidence type="ECO:0000256" key="4">
    <source>
        <dbReference type="ARBA" id="ARBA00022827"/>
    </source>
</evidence>
<proteinExistence type="predicted"/>
<keyword evidence="7" id="KW-1185">Reference proteome</keyword>
<dbReference type="PRINTS" id="PR00411">
    <property type="entry name" value="PNDRDTASEI"/>
</dbReference>
<dbReference type="InterPro" id="IPR024934">
    <property type="entry name" value="Rubredoxin-like_dom"/>
</dbReference>
<dbReference type="Pfam" id="PF07992">
    <property type="entry name" value="Pyr_redox_2"/>
    <property type="match status" value="1"/>
</dbReference>
<dbReference type="RefSeq" id="WP_091686080.1">
    <property type="nucleotide sequence ID" value="NZ_BAABFM010000014.1"/>
</dbReference>
<feature type="domain" description="Rubredoxin-like" evidence="5">
    <location>
        <begin position="15"/>
        <end position="47"/>
    </location>
</feature>
<dbReference type="PROSITE" id="PS50903">
    <property type="entry name" value="RUBREDOXIN_LIKE"/>
    <property type="match status" value="1"/>
</dbReference>
<dbReference type="Gene3D" id="2.20.28.10">
    <property type="match status" value="1"/>
</dbReference>
<organism evidence="6 7">
    <name type="scientific">Anaerocolumna aminovalerica</name>
    <dbReference type="NCBI Taxonomy" id="1527"/>
    <lineage>
        <taxon>Bacteria</taxon>
        <taxon>Bacillati</taxon>
        <taxon>Bacillota</taxon>
        <taxon>Clostridia</taxon>
        <taxon>Lachnospirales</taxon>
        <taxon>Lachnospiraceae</taxon>
        <taxon>Anaerocolumna</taxon>
    </lineage>
</organism>
<dbReference type="Proteomes" id="UP000198806">
    <property type="component" value="Unassembled WGS sequence"/>
</dbReference>
<dbReference type="EMBL" id="FOWD01000012">
    <property type="protein sequence ID" value="SFO18230.1"/>
    <property type="molecule type" value="Genomic_DNA"/>
</dbReference>
<dbReference type="OrthoDB" id="9807946at2"/>
<evidence type="ECO:0000313" key="7">
    <source>
        <dbReference type="Proteomes" id="UP000198806"/>
    </source>
</evidence>
<dbReference type="PANTHER" id="PTHR43429">
    <property type="entry name" value="PYRIDINE NUCLEOTIDE-DISULFIDE OXIDOREDUCTASE DOMAIN-CONTAINING"/>
    <property type="match status" value="1"/>
</dbReference>
<dbReference type="InterPro" id="IPR036188">
    <property type="entry name" value="FAD/NAD-bd_sf"/>
</dbReference>
<dbReference type="PRINTS" id="PR00368">
    <property type="entry name" value="FADPNR"/>
</dbReference>
<dbReference type="Gene3D" id="3.30.390.30">
    <property type="match status" value="1"/>
</dbReference>
<dbReference type="InterPro" id="IPR050260">
    <property type="entry name" value="FAD-bd_OxRdtase"/>
</dbReference>
<dbReference type="Pfam" id="PF21349">
    <property type="entry name" value="RUBY_RBDX"/>
    <property type="match status" value="1"/>
</dbReference>
<comment type="cofactor">
    <cofactor evidence="1">
        <name>Fe(3+)</name>
        <dbReference type="ChEBI" id="CHEBI:29034"/>
    </cofactor>
</comment>
<evidence type="ECO:0000259" key="5">
    <source>
        <dbReference type="PROSITE" id="PS50903"/>
    </source>
</evidence>
<protein>
    <submittedName>
        <fullName evidence="6">Pyridine nucleotide-disulphide oxidoreductase</fullName>
    </submittedName>
</protein>
<comment type="cofactor">
    <cofactor evidence="2">
        <name>FAD</name>
        <dbReference type="ChEBI" id="CHEBI:57692"/>
    </cofactor>
</comment>
<dbReference type="Gene3D" id="3.50.50.60">
    <property type="entry name" value="FAD/NAD(P)-binding domain"/>
    <property type="match status" value="2"/>
</dbReference>
<dbReference type="SUPFAM" id="SSF51905">
    <property type="entry name" value="FAD/NAD(P)-binding domain"/>
    <property type="match status" value="2"/>
</dbReference>
<dbReference type="InterPro" id="IPR048574">
    <property type="entry name" value="RUBY_RBDX"/>
</dbReference>
<dbReference type="CDD" id="cd00350">
    <property type="entry name" value="rubredoxin_like"/>
    <property type="match status" value="1"/>
</dbReference>
<dbReference type="InterPro" id="IPR016156">
    <property type="entry name" value="FAD/NAD-linked_Rdtase_dimer_sf"/>
</dbReference>
<evidence type="ECO:0000256" key="3">
    <source>
        <dbReference type="ARBA" id="ARBA00022630"/>
    </source>
</evidence>
<dbReference type="Pfam" id="PF18267">
    <property type="entry name" value="Rubredoxin_C"/>
    <property type="match status" value="1"/>
</dbReference>
<keyword evidence="3" id="KW-0285">Flavoprotein</keyword>
<name>A0A1I5F3I2_9FIRM</name>
<accession>A0A1I5F3I2</accession>
<dbReference type="PANTHER" id="PTHR43429:SF3">
    <property type="entry name" value="NITRITE REDUCTASE [NAD(P)H]"/>
    <property type="match status" value="1"/>
</dbReference>
<dbReference type="InterPro" id="IPR041575">
    <property type="entry name" value="Rubredoxin_C"/>
</dbReference>
<gene>
    <name evidence="6" type="ORF">SAMN04489757_11211</name>
</gene>
<dbReference type="GO" id="GO:0016491">
    <property type="term" value="F:oxidoreductase activity"/>
    <property type="evidence" value="ECO:0007669"/>
    <property type="project" value="InterPro"/>
</dbReference>
<keyword evidence="4" id="KW-0274">FAD</keyword>
<reference evidence="6 7" key="1">
    <citation type="submission" date="2016-10" db="EMBL/GenBank/DDBJ databases">
        <authorList>
            <person name="de Groot N.N."/>
        </authorList>
    </citation>
    <scope>NUCLEOTIDE SEQUENCE [LARGE SCALE GENOMIC DNA]</scope>
    <source>
        <strain evidence="6 7">DSM 1283</strain>
    </source>
</reference>
<dbReference type="STRING" id="1527.SAMN04489757_11211"/>
<dbReference type="InterPro" id="IPR023753">
    <property type="entry name" value="FAD/NAD-binding_dom"/>
</dbReference>
<dbReference type="AlphaFoldDB" id="A0A1I5F3I2"/>
<dbReference type="GO" id="GO:0005506">
    <property type="term" value="F:iron ion binding"/>
    <property type="evidence" value="ECO:0007669"/>
    <property type="project" value="InterPro"/>
</dbReference>
<sequence>MSIELNNNINNKGKRTLVKCDVCGEIFDSSLEKCPVCGVGKEHFMPYEEIQSEYRKATEEVYIILGNGAAGVNAAEAIRGRNENCEIIIISNEPVLGYNRPMLTKALSKKMDPAKIAIYKEDWYTKNRITNKLGVTAQKINPEEKTVLLSDGESIKYDKCIYALGGECFIPPIAGSNKPEVIAIRRISDVEKIHELLPKVKNVVVIGGGVLGLEAAWEMKKTGCHVTVLEIADKLMVRQLDTEAGELLGEIIKEADIEFQLNAHISEITGDTSVTGVKLEDGKVYPAELVIVSSGVRPNVSIAQEAGMAVDRFIVVNEKMETNIPDIYACGDCAAYKGVNFSLWAEASKMGKVAGANAAGDALTYQIQPTGLTFYGINTSLFAIGDNGKNDSLTYETKEIRDREKKIYKKYYFVDKRLVGVILIGDTSTLSDMRKAIDEQRAYSDMFND</sequence>
<evidence type="ECO:0000256" key="1">
    <source>
        <dbReference type="ARBA" id="ARBA00001965"/>
    </source>
</evidence>